<proteinExistence type="predicted"/>
<accession>A0AB39JF80</accession>
<name>A0AB39JF80_9VIRU</name>
<gene>
    <name evidence="1" type="ORF">FloV-SA2_00217</name>
</gene>
<protein>
    <submittedName>
        <fullName evidence="1">Uncharacterized protein</fullName>
    </submittedName>
</protein>
<dbReference type="EMBL" id="PP542043">
    <property type="protein sequence ID" value="XDO02036.1"/>
    <property type="molecule type" value="Genomic_DNA"/>
</dbReference>
<evidence type="ECO:0000313" key="1">
    <source>
        <dbReference type="EMBL" id="XDO02036.1"/>
    </source>
</evidence>
<sequence length="478" mass="58363">MNNYKINNEIVKILTILENNKEEEDFLLYLKKYSENNDMTNKYNKKLTQDISTDFDINNNIFYNKTSKIYYNYIDDDYVLMNEDNVIFFILDYINTKINTTDVIYKQNLKNTLIKKIKDNNIYESIPDTNTIQNILNYLNHTLFSRKAYCKIFLIIIGNILTKKKTENKIIVFTRTNLKSFLIELNQIISIYFCNVNLFNYFKFKYTLDHELSDHFRCILPCNKINCDIMKKDTQFFINLIVVSIYYSNRYENINQYIETENLYSSLKDTIYYFEKTKDDIIIDFVKSYIIEEKEQKISQKDLIFLWKKYLYENDMFVNIFTSYNDFIYNIFHYTNNPYTIDSNNNILSGFYSMEFPQIDIFKQFWNSYFSYDDNESHFEINEILYLYNKNTPENKSYLKEPIIKLIIQNFYSNFEISENKYIHKLKCKLWDKKKEIQHFITTNNINLNDNFNIIYKKYISTKNEYRISKIYFQKYYK</sequence>
<organism evidence="1">
    <name type="scientific">Florenciella sp. virus SA2</name>
    <dbReference type="NCBI Taxonomy" id="3240092"/>
    <lineage>
        <taxon>Viruses</taxon>
    </lineage>
</organism>
<reference evidence="1" key="1">
    <citation type="submission" date="2024-03" db="EMBL/GenBank/DDBJ databases">
        <title>Eukaryotic viruses encode the ribosomal protein eL40.</title>
        <authorList>
            <person name="Thomy J."/>
            <person name="Schvarcz C.R."/>
            <person name="McBeain K.A."/>
            <person name="Edwards K.F."/>
            <person name="Steward G.F."/>
        </authorList>
    </citation>
    <scope>NUCLEOTIDE SEQUENCE</scope>
    <source>
        <strain evidence="1">FloV-SA2</strain>
    </source>
</reference>